<keyword evidence="4" id="KW-0249">Electron transport</keyword>
<dbReference type="PROSITE" id="PS51007">
    <property type="entry name" value="CYTC"/>
    <property type="match status" value="3"/>
</dbReference>
<keyword evidence="11" id="KW-1185">Reference proteome</keyword>
<gene>
    <name evidence="10" type="ORF">SAMN04487957_10680</name>
</gene>
<keyword evidence="5 6" id="KW-0408">Iron</keyword>
<dbReference type="Gene3D" id="1.10.760.10">
    <property type="entry name" value="Cytochrome c-like domain"/>
    <property type="match status" value="3"/>
</dbReference>
<evidence type="ECO:0000256" key="2">
    <source>
        <dbReference type="ARBA" id="ARBA00022617"/>
    </source>
</evidence>
<proteinExistence type="predicted"/>
<dbReference type="SUPFAM" id="SSF46626">
    <property type="entry name" value="Cytochrome c"/>
    <property type="match status" value="3"/>
</dbReference>
<accession>A0A1H0JEV9</accession>
<dbReference type="Pfam" id="PF13442">
    <property type="entry name" value="Cytochrome_CBB3"/>
    <property type="match status" value="3"/>
</dbReference>
<feature type="chain" id="PRO_5011558159" evidence="8">
    <location>
        <begin position="29"/>
        <end position="396"/>
    </location>
</feature>
<feature type="signal peptide" evidence="8">
    <location>
        <begin position="1"/>
        <end position="28"/>
    </location>
</feature>
<evidence type="ECO:0000256" key="4">
    <source>
        <dbReference type="ARBA" id="ARBA00022982"/>
    </source>
</evidence>
<feature type="region of interest" description="Disordered" evidence="7">
    <location>
        <begin position="272"/>
        <end position="313"/>
    </location>
</feature>
<dbReference type="PANTHER" id="PTHR40942">
    <property type="match status" value="1"/>
</dbReference>
<evidence type="ECO:0000256" key="7">
    <source>
        <dbReference type="SAM" id="MobiDB-lite"/>
    </source>
</evidence>
<keyword evidence="8" id="KW-0732">Signal</keyword>
<reference evidence="11" key="1">
    <citation type="submission" date="2016-10" db="EMBL/GenBank/DDBJ databases">
        <authorList>
            <person name="Varghese N."/>
            <person name="Submissions S."/>
        </authorList>
    </citation>
    <scope>NUCLEOTIDE SEQUENCE [LARGE SCALE GENOMIC DNA]</scope>
    <source>
        <strain evidence="11">CGMCC 1.6444</strain>
    </source>
</reference>
<evidence type="ECO:0000256" key="1">
    <source>
        <dbReference type="ARBA" id="ARBA00022448"/>
    </source>
</evidence>
<organism evidence="10 11">
    <name type="scientific">Halomonas shengliensis</name>
    <dbReference type="NCBI Taxonomy" id="419597"/>
    <lineage>
        <taxon>Bacteria</taxon>
        <taxon>Pseudomonadati</taxon>
        <taxon>Pseudomonadota</taxon>
        <taxon>Gammaproteobacteria</taxon>
        <taxon>Oceanospirillales</taxon>
        <taxon>Halomonadaceae</taxon>
        <taxon>Halomonas</taxon>
    </lineage>
</organism>
<dbReference type="InterPro" id="IPR009056">
    <property type="entry name" value="Cyt_c-like_dom"/>
</dbReference>
<feature type="compositionally biased region" description="Low complexity" evidence="7">
    <location>
        <begin position="276"/>
        <end position="298"/>
    </location>
</feature>
<evidence type="ECO:0000259" key="9">
    <source>
        <dbReference type="PROSITE" id="PS51007"/>
    </source>
</evidence>
<protein>
    <submittedName>
        <fullName evidence="10">Cytochrome c5</fullName>
    </submittedName>
</protein>
<evidence type="ECO:0000313" key="11">
    <source>
        <dbReference type="Proteomes" id="UP000199075"/>
    </source>
</evidence>
<keyword evidence="3 6" id="KW-0479">Metal-binding</keyword>
<sequence length="396" mass="39627">MVRVKSSKLIMGCLATLGLTVGAGTAMAQDDAEREAIAERLAPVGELCVQGEDCGTMAAASGGGSSASSGGGGDIDGEGIYNNVCMACHETGAAGAPVRGNDEQWSARTEKGFATLLDHAINGFNAMPAKGGNPNLSDAEVEAAVAYLVEPVMEVPAQGGGDAAAAEGEASSGDSGGEASADAAVAGIDGEAIYNQVCMACHETGAAGAPVRGNAEQWSARAEQGIETLYDHSINGFNAMPAKGGNPNLSDDEVKAATNYLVEPVMDVTAQGGGEAAPAEDASSAETAASEQASAAEDTAADSADESQAAAEPAHAGIDGAAIYNQICMACHETGAAGAPVRGNAEQWSARLEQGVETLYDHSINGFNAMPAKGGNPNLSDDEVKAATDYLIEPVQ</sequence>
<feature type="compositionally biased region" description="Low complexity" evidence="7">
    <location>
        <begin position="163"/>
        <end position="181"/>
    </location>
</feature>
<keyword evidence="1" id="KW-0813">Transport</keyword>
<dbReference type="PANTHER" id="PTHR40942:SF4">
    <property type="entry name" value="CYTOCHROME C5"/>
    <property type="match status" value="1"/>
</dbReference>
<feature type="domain" description="Cytochrome c" evidence="9">
    <location>
        <begin position="185"/>
        <end position="265"/>
    </location>
</feature>
<dbReference type="STRING" id="419597.SAMN04487957_10680"/>
<dbReference type="InterPro" id="IPR002323">
    <property type="entry name" value="Cyt_CIE"/>
</dbReference>
<evidence type="ECO:0000256" key="3">
    <source>
        <dbReference type="ARBA" id="ARBA00022723"/>
    </source>
</evidence>
<feature type="domain" description="Cytochrome c" evidence="9">
    <location>
        <begin position="72"/>
        <end position="152"/>
    </location>
</feature>
<dbReference type="PRINTS" id="PR00607">
    <property type="entry name" value="CYTCHROMECIE"/>
</dbReference>
<evidence type="ECO:0000256" key="6">
    <source>
        <dbReference type="PROSITE-ProRule" id="PRU00433"/>
    </source>
</evidence>
<evidence type="ECO:0000313" key="10">
    <source>
        <dbReference type="EMBL" id="SDO41979.1"/>
    </source>
</evidence>
<dbReference type="Proteomes" id="UP000199075">
    <property type="component" value="Unassembled WGS sequence"/>
</dbReference>
<keyword evidence="2 6" id="KW-0349">Heme</keyword>
<dbReference type="AlphaFoldDB" id="A0A1H0JEV9"/>
<dbReference type="GO" id="GO:0005506">
    <property type="term" value="F:iron ion binding"/>
    <property type="evidence" value="ECO:0007669"/>
    <property type="project" value="InterPro"/>
</dbReference>
<dbReference type="GO" id="GO:0009055">
    <property type="term" value="F:electron transfer activity"/>
    <property type="evidence" value="ECO:0007669"/>
    <property type="project" value="InterPro"/>
</dbReference>
<feature type="region of interest" description="Disordered" evidence="7">
    <location>
        <begin position="158"/>
        <end position="181"/>
    </location>
</feature>
<evidence type="ECO:0000256" key="8">
    <source>
        <dbReference type="SAM" id="SignalP"/>
    </source>
</evidence>
<feature type="domain" description="Cytochrome c" evidence="9">
    <location>
        <begin position="315"/>
        <end position="395"/>
    </location>
</feature>
<dbReference type="GO" id="GO:0020037">
    <property type="term" value="F:heme binding"/>
    <property type="evidence" value="ECO:0007669"/>
    <property type="project" value="InterPro"/>
</dbReference>
<dbReference type="InterPro" id="IPR036909">
    <property type="entry name" value="Cyt_c-like_dom_sf"/>
</dbReference>
<evidence type="ECO:0000256" key="5">
    <source>
        <dbReference type="ARBA" id="ARBA00023004"/>
    </source>
</evidence>
<dbReference type="EMBL" id="FNIV01000006">
    <property type="protein sequence ID" value="SDO41979.1"/>
    <property type="molecule type" value="Genomic_DNA"/>
</dbReference>
<name>A0A1H0JEV9_9GAMM</name>